<keyword evidence="4" id="KW-0813">Transport</keyword>
<organism evidence="14 15">
    <name type="scientific">Cloeon dipterum</name>
    <dbReference type="NCBI Taxonomy" id="197152"/>
    <lineage>
        <taxon>Eukaryota</taxon>
        <taxon>Metazoa</taxon>
        <taxon>Ecdysozoa</taxon>
        <taxon>Arthropoda</taxon>
        <taxon>Hexapoda</taxon>
        <taxon>Insecta</taxon>
        <taxon>Pterygota</taxon>
        <taxon>Palaeoptera</taxon>
        <taxon>Ephemeroptera</taxon>
        <taxon>Pisciforma</taxon>
        <taxon>Baetidae</taxon>
        <taxon>Cloeon</taxon>
    </lineage>
</organism>
<dbReference type="PANTHER" id="PTHR13269">
    <property type="entry name" value="NUCLEOPORIN NDC1"/>
    <property type="match status" value="1"/>
</dbReference>
<dbReference type="EMBL" id="CADEPI010000038">
    <property type="protein sequence ID" value="CAB3368499.1"/>
    <property type="molecule type" value="Genomic_DNA"/>
</dbReference>
<dbReference type="GO" id="GO:0051028">
    <property type="term" value="P:mRNA transport"/>
    <property type="evidence" value="ECO:0007669"/>
    <property type="project" value="UniProtKB-KW"/>
</dbReference>
<keyword evidence="6" id="KW-0509">mRNA transport</keyword>
<keyword evidence="5 13" id="KW-0812">Transmembrane</keyword>
<evidence type="ECO:0000256" key="9">
    <source>
        <dbReference type="ARBA" id="ARBA00023010"/>
    </source>
</evidence>
<dbReference type="OrthoDB" id="67850at2759"/>
<evidence type="ECO:0000256" key="6">
    <source>
        <dbReference type="ARBA" id="ARBA00022816"/>
    </source>
</evidence>
<dbReference type="GO" id="GO:0031965">
    <property type="term" value="C:nuclear membrane"/>
    <property type="evidence" value="ECO:0007669"/>
    <property type="project" value="UniProtKB-SubCell"/>
</dbReference>
<dbReference type="Proteomes" id="UP000494165">
    <property type="component" value="Unassembled WGS sequence"/>
</dbReference>
<keyword evidence="12" id="KW-0539">Nucleus</keyword>
<comment type="similarity">
    <text evidence="3">Belongs to the NDC1 family.</text>
</comment>
<dbReference type="GO" id="GO:0006999">
    <property type="term" value="P:nuclear pore organization"/>
    <property type="evidence" value="ECO:0007669"/>
    <property type="project" value="TreeGrafter"/>
</dbReference>
<gene>
    <name evidence="14" type="ORF">CLODIP_2_CD07265</name>
</gene>
<evidence type="ECO:0008006" key="16">
    <source>
        <dbReference type="Google" id="ProtNLM"/>
    </source>
</evidence>
<evidence type="ECO:0000313" key="15">
    <source>
        <dbReference type="Proteomes" id="UP000494165"/>
    </source>
</evidence>
<feature type="transmembrane region" description="Helical" evidence="13">
    <location>
        <begin position="33"/>
        <end position="52"/>
    </location>
</feature>
<evidence type="ECO:0000313" key="14">
    <source>
        <dbReference type="EMBL" id="CAB3368499.1"/>
    </source>
</evidence>
<feature type="transmembrane region" description="Helical" evidence="13">
    <location>
        <begin position="158"/>
        <end position="180"/>
    </location>
</feature>
<evidence type="ECO:0000256" key="3">
    <source>
        <dbReference type="ARBA" id="ARBA00005760"/>
    </source>
</evidence>
<evidence type="ECO:0000256" key="8">
    <source>
        <dbReference type="ARBA" id="ARBA00022989"/>
    </source>
</evidence>
<dbReference type="GO" id="GO:0015031">
    <property type="term" value="P:protein transport"/>
    <property type="evidence" value="ECO:0007669"/>
    <property type="project" value="UniProtKB-KW"/>
</dbReference>
<evidence type="ECO:0000256" key="12">
    <source>
        <dbReference type="ARBA" id="ARBA00023242"/>
    </source>
</evidence>
<evidence type="ECO:0000256" key="2">
    <source>
        <dbReference type="ARBA" id="ARBA00004567"/>
    </source>
</evidence>
<dbReference type="AlphaFoldDB" id="A0A8S1CG09"/>
<protein>
    <recommendedName>
        <fullName evidence="16">Nucleoporin NDC1</fullName>
    </recommendedName>
</protein>
<name>A0A8S1CG09_9INSE</name>
<dbReference type="PANTHER" id="PTHR13269:SF6">
    <property type="entry name" value="NUCLEOPORIN NDC1"/>
    <property type="match status" value="1"/>
</dbReference>
<evidence type="ECO:0000256" key="5">
    <source>
        <dbReference type="ARBA" id="ARBA00022692"/>
    </source>
</evidence>
<feature type="transmembrane region" description="Helical" evidence="13">
    <location>
        <begin position="58"/>
        <end position="91"/>
    </location>
</feature>
<dbReference type="Pfam" id="PF09531">
    <property type="entry name" value="Ndc1_Nup"/>
    <property type="match status" value="1"/>
</dbReference>
<evidence type="ECO:0000256" key="11">
    <source>
        <dbReference type="ARBA" id="ARBA00023136"/>
    </source>
</evidence>
<feature type="transmembrane region" description="Helical" evidence="13">
    <location>
        <begin position="126"/>
        <end position="152"/>
    </location>
</feature>
<keyword evidence="15" id="KW-1185">Reference proteome</keyword>
<evidence type="ECO:0000256" key="10">
    <source>
        <dbReference type="ARBA" id="ARBA00023132"/>
    </source>
</evidence>
<keyword evidence="8 13" id="KW-1133">Transmembrane helix</keyword>
<dbReference type="GO" id="GO:0030674">
    <property type="term" value="F:protein-macromolecule adaptor activity"/>
    <property type="evidence" value="ECO:0007669"/>
    <property type="project" value="TreeGrafter"/>
</dbReference>
<evidence type="ECO:0000256" key="13">
    <source>
        <dbReference type="SAM" id="Phobius"/>
    </source>
</evidence>
<sequence length="496" mass="54550">MLISQNLHRTTSLLRPSSFNQFIREKKQQQNSVLSLVKAAFSVFTEVPVQALTGGNQYLLLCNLVVALLVGFLFLDTGSVLFLITASTFITLRTRYGLRSMDVPPVVNLPLITQVRATFKDGVRGLFLPCLKSFVAINLLVITFQVLCYSWLEMPLSYPSLSTLTSSFCVYFFLTLMLTLNNRITHAVFLANWHFPVEATEPDELSLLAALDSSKELQLAAARDLLFISELDPSRRAEFWVLSQPGGHPTRFNKLMQIFSGAVGSFEREFNQQKAKPKPVKSPPLNVNSFGTPPHSSTPTVLSTPVQPQALSKFKGLLFQTPQTPTIRPMESIQSPLRLVPSRSPEPPAPAVSIFEKVLTTLGKRAESDAPKSSEESTSVAKMVAVVMSEAPFLAHLASALSNLALASLTEDTYGIMQLKLKEVGSGLITLLHTVDRRSALGAKMSAGDLVEVNRAVDLVQDAASRALARISRAFGDALLDLKWNDKERDTLVLYI</sequence>
<reference evidence="14 15" key="1">
    <citation type="submission" date="2020-04" db="EMBL/GenBank/DDBJ databases">
        <authorList>
            <person name="Alioto T."/>
            <person name="Alioto T."/>
            <person name="Gomez Garrido J."/>
        </authorList>
    </citation>
    <scope>NUCLEOTIDE SEQUENCE [LARGE SCALE GENOMIC DNA]</scope>
</reference>
<keyword evidence="9" id="KW-0811">Translocation</keyword>
<dbReference type="GO" id="GO:0070762">
    <property type="term" value="C:nuclear pore transmembrane ring"/>
    <property type="evidence" value="ECO:0007669"/>
    <property type="project" value="TreeGrafter"/>
</dbReference>
<evidence type="ECO:0000256" key="7">
    <source>
        <dbReference type="ARBA" id="ARBA00022927"/>
    </source>
</evidence>
<keyword evidence="11 13" id="KW-0472">Membrane</keyword>
<dbReference type="InterPro" id="IPR019049">
    <property type="entry name" value="Nucleoporin_prot_Ndc1/Nup"/>
</dbReference>
<comment type="subcellular location">
    <subcellularLocation>
        <location evidence="1">Nucleus membrane</location>
        <topology evidence="1">Multi-pass membrane protein</topology>
    </subcellularLocation>
    <subcellularLocation>
        <location evidence="2">Nucleus</location>
        <location evidence="2">Nuclear pore complex</location>
    </subcellularLocation>
</comment>
<evidence type="ECO:0000256" key="4">
    <source>
        <dbReference type="ARBA" id="ARBA00022448"/>
    </source>
</evidence>
<keyword evidence="7" id="KW-0653">Protein transport</keyword>
<keyword evidence="10" id="KW-0906">Nuclear pore complex</keyword>
<comment type="caution">
    <text evidence="14">The sequence shown here is derived from an EMBL/GenBank/DDBJ whole genome shotgun (WGS) entry which is preliminary data.</text>
</comment>
<accession>A0A8S1CG09</accession>
<proteinExistence type="inferred from homology"/>
<evidence type="ECO:0000256" key="1">
    <source>
        <dbReference type="ARBA" id="ARBA00004232"/>
    </source>
</evidence>